<dbReference type="Proteomes" id="UP000774804">
    <property type="component" value="Unassembled WGS sequence"/>
</dbReference>
<accession>A0A8T1A7C8</accession>
<dbReference type="EMBL" id="RCMI01002851">
    <property type="protein sequence ID" value="KAG2874527.1"/>
    <property type="molecule type" value="Genomic_DNA"/>
</dbReference>
<name>A0A8T1A7C8_9STRA</name>
<keyword evidence="1" id="KW-0479">Metal-binding</keyword>
<evidence type="ECO:0000313" key="5">
    <source>
        <dbReference type="Proteomes" id="UP000774804"/>
    </source>
</evidence>
<evidence type="ECO:0000259" key="3">
    <source>
        <dbReference type="PROSITE" id="PS50158"/>
    </source>
</evidence>
<comment type="caution">
    <text evidence="4">The sequence shown here is derived from an EMBL/GenBank/DDBJ whole genome shotgun (WGS) entry which is preliminary data.</text>
</comment>
<feature type="region of interest" description="Disordered" evidence="2">
    <location>
        <begin position="294"/>
        <end position="350"/>
    </location>
</feature>
<evidence type="ECO:0000256" key="1">
    <source>
        <dbReference type="PROSITE-ProRule" id="PRU00047"/>
    </source>
</evidence>
<keyword evidence="1" id="KW-0863">Zinc-finger</keyword>
<feature type="compositionally biased region" description="Pro residues" evidence="2">
    <location>
        <begin position="41"/>
        <end position="65"/>
    </location>
</feature>
<evidence type="ECO:0000256" key="2">
    <source>
        <dbReference type="SAM" id="MobiDB-lite"/>
    </source>
</evidence>
<sequence length="375" mass="42288">MQRLKTPCPAEETSPNLRSRQQPRTDDKGMDQTSASGLPAPSTPRTPAPQGPGATPTPSPAPPMPSGAMPQAGAGMGDNAVRQLLQMMASQQQAMLLQQQQFQAFMEQQTTFQREMFEQQSRVTRQKYKADPPKFHGRADEDLELWLFAIEEHLSGYARERDSCDSRFVDMVAPFLGPDAMSWYREFKNILGDRPRTWFLFKQQIRIRFRDSDFEFKLLSKLHDLQVTGTQLKYTSKFLLLLSQSSLELPEMIKRWFYQQHLRGDASSHISQNVPTTLQETIEHAQRFEDARKLFKPRSNQNQKQNKKDATLPPSRPDNAQGAIRSNSKKGKPSSGSSQPKTQGFVPTCHSCGVVGHIAPACPDRQQGSGGQQKN</sequence>
<keyword evidence="1" id="KW-0862">Zinc</keyword>
<dbReference type="InterPro" id="IPR001878">
    <property type="entry name" value="Znf_CCHC"/>
</dbReference>
<gene>
    <name evidence="4" type="ORF">PC115_g24126</name>
</gene>
<dbReference type="GO" id="GO:0003676">
    <property type="term" value="F:nucleic acid binding"/>
    <property type="evidence" value="ECO:0007669"/>
    <property type="project" value="InterPro"/>
</dbReference>
<organism evidence="4 5">
    <name type="scientific">Phytophthora cactorum</name>
    <dbReference type="NCBI Taxonomy" id="29920"/>
    <lineage>
        <taxon>Eukaryota</taxon>
        <taxon>Sar</taxon>
        <taxon>Stramenopiles</taxon>
        <taxon>Oomycota</taxon>
        <taxon>Peronosporomycetes</taxon>
        <taxon>Peronosporales</taxon>
        <taxon>Peronosporaceae</taxon>
        <taxon>Phytophthora</taxon>
    </lineage>
</organism>
<feature type="region of interest" description="Disordered" evidence="2">
    <location>
        <begin position="356"/>
        <end position="375"/>
    </location>
</feature>
<feature type="compositionally biased region" description="Polar residues" evidence="2">
    <location>
        <begin position="13"/>
        <end position="22"/>
    </location>
</feature>
<dbReference type="VEuPathDB" id="FungiDB:PC110_g13537"/>
<protein>
    <recommendedName>
        <fullName evidence="3">CCHC-type domain-containing protein</fullName>
    </recommendedName>
</protein>
<dbReference type="GO" id="GO:0008270">
    <property type="term" value="F:zinc ion binding"/>
    <property type="evidence" value="ECO:0007669"/>
    <property type="project" value="UniProtKB-KW"/>
</dbReference>
<dbReference type="PROSITE" id="PS50158">
    <property type="entry name" value="ZF_CCHC"/>
    <property type="match status" value="1"/>
</dbReference>
<proteinExistence type="predicted"/>
<dbReference type="AlphaFoldDB" id="A0A8T1A7C8"/>
<reference evidence="4" key="1">
    <citation type="submission" date="2018-10" db="EMBL/GenBank/DDBJ databases">
        <title>Effector identification in a new, highly contiguous assembly of the strawberry crown rot pathogen Phytophthora cactorum.</title>
        <authorList>
            <person name="Armitage A.D."/>
            <person name="Nellist C.F."/>
            <person name="Bates H."/>
            <person name="Vickerstaff R.J."/>
            <person name="Harrison R.J."/>
        </authorList>
    </citation>
    <scope>NUCLEOTIDE SEQUENCE</scope>
    <source>
        <strain evidence="4">4032</strain>
    </source>
</reference>
<feature type="domain" description="CCHC-type" evidence="3">
    <location>
        <begin position="349"/>
        <end position="364"/>
    </location>
</feature>
<feature type="region of interest" description="Disordered" evidence="2">
    <location>
        <begin position="1"/>
        <end position="75"/>
    </location>
</feature>
<evidence type="ECO:0000313" key="4">
    <source>
        <dbReference type="EMBL" id="KAG2874527.1"/>
    </source>
</evidence>